<gene>
    <name evidence="1" type="ORF">OXX778_LOCUS22174</name>
</gene>
<evidence type="ECO:0000313" key="1">
    <source>
        <dbReference type="EMBL" id="CAF1124087.1"/>
    </source>
</evidence>
<accession>A0A814QTK7</accession>
<reference evidence="1" key="1">
    <citation type="submission" date="2021-02" db="EMBL/GenBank/DDBJ databases">
        <authorList>
            <person name="Nowell W R."/>
        </authorList>
    </citation>
    <scope>NUCLEOTIDE SEQUENCE</scope>
    <source>
        <strain evidence="1">Ploen Becks lab</strain>
    </source>
</reference>
<feature type="non-terminal residue" evidence="1">
    <location>
        <position position="1"/>
    </location>
</feature>
<dbReference type="Proteomes" id="UP000663879">
    <property type="component" value="Unassembled WGS sequence"/>
</dbReference>
<dbReference type="AlphaFoldDB" id="A0A814QTK7"/>
<organism evidence="1 2">
    <name type="scientific">Brachionus calyciflorus</name>
    <dbReference type="NCBI Taxonomy" id="104777"/>
    <lineage>
        <taxon>Eukaryota</taxon>
        <taxon>Metazoa</taxon>
        <taxon>Spiralia</taxon>
        <taxon>Gnathifera</taxon>
        <taxon>Rotifera</taxon>
        <taxon>Eurotatoria</taxon>
        <taxon>Monogononta</taxon>
        <taxon>Pseudotrocha</taxon>
        <taxon>Ploima</taxon>
        <taxon>Brachionidae</taxon>
        <taxon>Brachionus</taxon>
    </lineage>
</organism>
<sequence>TSDQNDDDFADIYDSEDDLDNEFCSDVDDEIERHIYESIESIIQNAIQSDLDPNVDESSRKGVIWAILKNLILIRKRHHRQINQ</sequence>
<keyword evidence="2" id="KW-1185">Reference proteome</keyword>
<evidence type="ECO:0000313" key="2">
    <source>
        <dbReference type="Proteomes" id="UP000663879"/>
    </source>
</evidence>
<protein>
    <submittedName>
        <fullName evidence="1">Uncharacterized protein</fullName>
    </submittedName>
</protein>
<proteinExistence type="predicted"/>
<name>A0A814QTK7_9BILA</name>
<dbReference type="EMBL" id="CAJNOC010009043">
    <property type="protein sequence ID" value="CAF1124087.1"/>
    <property type="molecule type" value="Genomic_DNA"/>
</dbReference>
<comment type="caution">
    <text evidence="1">The sequence shown here is derived from an EMBL/GenBank/DDBJ whole genome shotgun (WGS) entry which is preliminary data.</text>
</comment>